<keyword evidence="2" id="KW-1185">Reference proteome</keyword>
<protein>
    <submittedName>
        <fullName evidence="1">Uncharacterized protein</fullName>
    </submittedName>
</protein>
<dbReference type="InterPro" id="IPR052986">
    <property type="entry name" value="VLIG_GTPase"/>
</dbReference>
<name>A0A8S3UH97_MYTED</name>
<dbReference type="PANTHER" id="PTHR14819:SF25">
    <property type="entry name" value="CHROMOSOME UNDETERMINED SCAFFOLD_52, WHOLE GENOME SHOTGUN SEQUENCE"/>
    <property type="match status" value="1"/>
</dbReference>
<evidence type="ECO:0000313" key="1">
    <source>
        <dbReference type="EMBL" id="CAG2243127.1"/>
    </source>
</evidence>
<reference evidence="1" key="1">
    <citation type="submission" date="2021-03" db="EMBL/GenBank/DDBJ databases">
        <authorList>
            <person name="Bekaert M."/>
        </authorList>
    </citation>
    <scope>NUCLEOTIDE SEQUENCE</scope>
</reference>
<comment type="caution">
    <text evidence="1">The sequence shown here is derived from an EMBL/GenBank/DDBJ whole genome shotgun (WGS) entry which is preliminary data.</text>
</comment>
<organism evidence="1 2">
    <name type="scientific">Mytilus edulis</name>
    <name type="common">Blue mussel</name>
    <dbReference type="NCBI Taxonomy" id="6550"/>
    <lineage>
        <taxon>Eukaryota</taxon>
        <taxon>Metazoa</taxon>
        <taxon>Spiralia</taxon>
        <taxon>Lophotrochozoa</taxon>
        <taxon>Mollusca</taxon>
        <taxon>Bivalvia</taxon>
        <taxon>Autobranchia</taxon>
        <taxon>Pteriomorphia</taxon>
        <taxon>Mytilida</taxon>
        <taxon>Mytiloidea</taxon>
        <taxon>Mytilidae</taxon>
        <taxon>Mytilinae</taxon>
        <taxon>Mytilus</taxon>
    </lineage>
</organism>
<dbReference type="OrthoDB" id="1597724at2759"/>
<evidence type="ECO:0000313" key="2">
    <source>
        <dbReference type="Proteomes" id="UP000683360"/>
    </source>
</evidence>
<dbReference type="Proteomes" id="UP000683360">
    <property type="component" value="Unassembled WGS sequence"/>
</dbReference>
<dbReference type="AlphaFoldDB" id="A0A8S3UH97"/>
<gene>
    <name evidence="1" type="ORF">MEDL_55280</name>
</gene>
<proteinExistence type="predicted"/>
<sequence>MEEYKGTAWELFKNTVENKTEDVIALGFFRDAIVKAVADQVSECLPIDAQENANNSCLHGKSNSISEWIDEFVKHNFKSPDLPLSNDVFVHVRDRKISDLETFTSMLSDDLLAIENERSYSCSGKTKQGKYKNYKDHFPDWDIPPNSDVSKYWMWVMCRYKDQLTQMYDTDDPDIPENWWVISKEDALNSL</sequence>
<dbReference type="EMBL" id="CAJPWZ010002691">
    <property type="protein sequence ID" value="CAG2243127.1"/>
    <property type="molecule type" value="Genomic_DNA"/>
</dbReference>
<accession>A0A8S3UH97</accession>
<dbReference type="PANTHER" id="PTHR14819">
    <property type="entry name" value="GTP-BINDING"/>
    <property type="match status" value="1"/>
</dbReference>